<keyword evidence="2" id="KW-1185">Reference proteome</keyword>
<evidence type="ECO:0000313" key="2">
    <source>
        <dbReference type="Proteomes" id="UP000261580"/>
    </source>
</evidence>
<name>A0A3Q4I5X5_NEOBR</name>
<accession>A0A3Q4I5X5</accession>
<evidence type="ECO:0000313" key="1">
    <source>
        <dbReference type="Ensembl" id="ENSNBRP00000031975.1"/>
    </source>
</evidence>
<sequence>HQNIQFDWCALLLHTNTRNSAWIDTPPSVLWQHDDDPKHRVQVTKQWMKIRVAYRVFYRKSVEKVSSRLPLITSSWSADGCPSPSLGYFFFSVML</sequence>
<reference evidence="1" key="2">
    <citation type="submission" date="2025-09" db="UniProtKB">
        <authorList>
            <consortium name="Ensembl"/>
        </authorList>
    </citation>
    <scope>IDENTIFICATION</scope>
</reference>
<dbReference type="Ensembl" id="ENSNBRT00000032783.1">
    <property type="protein sequence ID" value="ENSNBRP00000031975.1"/>
    <property type="gene ID" value="ENSNBRG00000024279.1"/>
</dbReference>
<proteinExistence type="predicted"/>
<organism evidence="1 2">
    <name type="scientific">Neolamprologus brichardi</name>
    <name type="common">Fairy cichlid</name>
    <name type="synonym">Lamprologus brichardi</name>
    <dbReference type="NCBI Taxonomy" id="32507"/>
    <lineage>
        <taxon>Eukaryota</taxon>
        <taxon>Metazoa</taxon>
        <taxon>Chordata</taxon>
        <taxon>Craniata</taxon>
        <taxon>Vertebrata</taxon>
        <taxon>Euteleostomi</taxon>
        <taxon>Actinopterygii</taxon>
        <taxon>Neopterygii</taxon>
        <taxon>Teleostei</taxon>
        <taxon>Neoteleostei</taxon>
        <taxon>Acanthomorphata</taxon>
        <taxon>Ovalentaria</taxon>
        <taxon>Cichlomorphae</taxon>
        <taxon>Cichliformes</taxon>
        <taxon>Cichlidae</taxon>
        <taxon>African cichlids</taxon>
        <taxon>Pseudocrenilabrinae</taxon>
        <taxon>Lamprologini</taxon>
        <taxon>Neolamprologus</taxon>
    </lineage>
</organism>
<reference evidence="1" key="1">
    <citation type="submission" date="2025-08" db="UniProtKB">
        <authorList>
            <consortium name="Ensembl"/>
        </authorList>
    </citation>
    <scope>IDENTIFICATION</scope>
</reference>
<protein>
    <submittedName>
        <fullName evidence="1">Uncharacterized protein</fullName>
    </submittedName>
</protein>
<dbReference type="Proteomes" id="UP000261580">
    <property type="component" value="Unassembled WGS sequence"/>
</dbReference>
<dbReference type="Bgee" id="ENSNBRG00000024279">
    <property type="expression patterns" value="Expressed in brain and 2 other cell types or tissues"/>
</dbReference>
<dbReference type="AlphaFoldDB" id="A0A3Q4I5X5"/>